<dbReference type="VEuPathDB" id="FungiDB:SPPG_09130"/>
<feature type="region of interest" description="Disordered" evidence="3">
    <location>
        <begin position="1"/>
        <end position="30"/>
    </location>
</feature>
<dbReference type="EMBL" id="KQ257454">
    <property type="protein sequence ID" value="KND01890.1"/>
    <property type="molecule type" value="Genomic_DNA"/>
</dbReference>
<reference evidence="4 5" key="1">
    <citation type="submission" date="2009-08" db="EMBL/GenBank/DDBJ databases">
        <title>The Genome Sequence of Spizellomyces punctatus strain DAOM BR117.</title>
        <authorList>
            <consortium name="The Broad Institute Genome Sequencing Platform"/>
            <person name="Russ C."/>
            <person name="Cuomo C."/>
            <person name="Shea T."/>
            <person name="Young S.K."/>
            <person name="Zeng Q."/>
            <person name="Koehrsen M."/>
            <person name="Haas B."/>
            <person name="Borodovsky M."/>
            <person name="Guigo R."/>
            <person name="Alvarado L."/>
            <person name="Berlin A."/>
            <person name="Bochicchio J."/>
            <person name="Borenstein D."/>
            <person name="Chapman S."/>
            <person name="Chen Z."/>
            <person name="Engels R."/>
            <person name="Freedman E."/>
            <person name="Gellesch M."/>
            <person name="Goldberg J."/>
            <person name="Griggs A."/>
            <person name="Gujja S."/>
            <person name="Heiman D."/>
            <person name="Hepburn T."/>
            <person name="Howarth C."/>
            <person name="Jen D."/>
            <person name="Larson L."/>
            <person name="Lewis B."/>
            <person name="Mehta T."/>
            <person name="Park D."/>
            <person name="Pearson M."/>
            <person name="Roberts A."/>
            <person name="Saif S."/>
            <person name="Shenoy N."/>
            <person name="Sisk P."/>
            <person name="Stolte C."/>
            <person name="Sykes S."/>
            <person name="Thomson T."/>
            <person name="Walk T."/>
            <person name="White J."/>
            <person name="Yandava C."/>
            <person name="Burger G."/>
            <person name="Gray M.W."/>
            <person name="Holland P.W.H."/>
            <person name="King N."/>
            <person name="Lang F.B.F."/>
            <person name="Roger A.J."/>
            <person name="Ruiz-Trillo I."/>
            <person name="Lander E."/>
            <person name="Nusbaum C."/>
        </authorList>
    </citation>
    <scope>NUCLEOTIDE SEQUENCE [LARGE SCALE GENOMIC DNA]</scope>
    <source>
        <strain evidence="4 5">DAOM BR117</strain>
    </source>
</reference>
<keyword evidence="1" id="KW-0143">Chaperone</keyword>
<dbReference type="GeneID" id="27692255"/>
<name>A0A0L0HLV0_SPIPD</name>
<evidence type="ECO:0000256" key="2">
    <source>
        <dbReference type="ARBA" id="ARBA00043974"/>
    </source>
</evidence>
<dbReference type="AlphaFoldDB" id="A0A0L0HLV0"/>
<dbReference type="OrthoDB" id="15001at2759"/>
<dbReference type="OMA" id="HADMEKK"/>
<dbReference type="PANTHER" id="PTHR12828">
    <property type="entry name" value="PROTEASOME MATURATION PROTEIN UMP1"/>
    <property type="match status" value="1"/>
</dbReference>
<sequence length="148" mass="16839">MSFDNGLRMLPPVSQGSVSQTKEVGRNTAYGVHDTLREGFRTVRSEIIPKHPVENIDSQWQETQEQLRMTMHRRAFGLHAPLRLQMEKVLVSQPRRIPVLPVSNLGLEILEGRDQTIDYEDFLGDPHLSTDMMDPHTAMERVLGLGPL</sequence>
<gene>
    <name evidence="4" type="ORF">SPPG_09130</name>
</gene>
<comment type="similarity">
    <text evidence="2">Belongs to the POMP/UMP1 family.</text>
</comment>
<evidence type="ECO:0008006" key="6">
    <source>
        <dbReference type="Google" id="ProtNLM"/>
    </source>
</evidence>
<dbReference type="InParanoid" id="A0A0L0HLV0"/>
<evidence type="ECO:0000313" key="4">
    <source>
        <dbReference type="EMBL" id="KND01890.1"/>
    </source>
</evidence>
<dbReference type="STRING" id="645134.A0A0L0HLV0"/>
<accession>A0A0L0HLV0</accession>
<proteinExistence type="inferred from homology"/>
<evidence type="ECO:0000256" key="3">
    <source>
        <dbReference type="SAM" id="MobiDB-lite"/>
    </source>
</evidence>
<evidence type="ECO:0000256" key="1">
    <source>
        <dbReference type="ARBA" id="ARBA00023186"/>
    </source>
</evidence>
<evidence type="ECO:0000313" key="5">
    <source>
        <dbReference type="Proteomes" id="UP000053201"/>
    </source>
</evidence>
<dbReference type="GO" id="GO:0005634">
    <property type="term" value="C:nucleus"/>
    <property type="evidence" value="ECO:0007669"/>
    <property type="project" value="TreeGrafter"/>
</dbReference>
<dbReference type="PANTHER" id="PTHR12828:SF3">
    <property type="entry name" value="PROTEASOME MATURATION PROTEIN"/>
    <property type="match status" value="1"/>
</dbReference>
<dbReference type="InterPro" id="IPR008012">
    <property type="entry name" value="Ump1"/>
</dbReference>
<dbReference type="Proteomes" id="UP000053201">
    <property type="component" value="Unassembled WGS sequence"/>
</dbReference>
<dbReference type="GO" id="GO:0043248">
    <property type="term" value="P:proteasome assembly"/>
    <property type="evidence" value="ECO:0007669"/>
    <property type="project" value="InterPro"/>
</dbReference>
<dbReference type="FunCoup" id="A0A0L0HLV0">
    <property type="interactions" value="345"/>
</dbReference>
<dbReference type="RefSeq" id="XP_016609929.1">
    <property type="nucleotide sequence ID" value="XM_016757287.1"/>
</dbReference>
<protein>
    <recommendedName>
        <fullName evidence="6">Proteasome maturation factor UMP1</fullName>
    </recommendedName>
</protein>
<dbReference type="Pfam" id="PF05348">
    <property type="entry name" value="UMP1"/>
    <property type="match status" value="1"/>
</dbReference>
<dbReference type="GO" id="GO:0005737">
    <property type="term" value="C:cytoplasm"/>
    <property type="evidence" value="ECO:0007669"/>
    <property type="project" value="TreeGrafter"/>
</dbReference>
<dbReference type="eggNOG" id="KOG3061">
    <property type="taxonomic scope" value="Eukaryota"/>
</dbReference>
<keyword evidence="5" id="KW-1185">Reference proteome</keyword>
<organism evidence="4 5">
    <name type="scientific">Spizellomyces punctatus (strain DAOM BR117)</name>
    <dbReference type="NCBI Taxonomy" id="645134"/>
    <lineage>
        <taxon>Eukaryota</taxon>
        <taxon>Fungi</taxon>
        <taxon>Fungi incertae sedis</taxon>
        <taxon>Chytridiomycota</taxon>
        <taxon>Chytridiomycota incertae sedis</taxon>
        <taxon>Chytridiomycetes</taxon>
        <taxon>Spizellomycetales</taxon>
        <taxon>Spizellomycetaceae</taxon>
        <taxon>Spizellomyces</taxon>
    </lineage>
</organism>